<dbReference type="GO" id="GO:0030267">
    <property type="term" value="F:glyoxylate reductase (NADPH) activity"/>
    <property type="evidence" value="ECO:0007669"/>
    <property type="project" value="TreeGrafter"/>
</dbReference>
<dbReference type="Pfam" id="PF00389">
    <property type="entry name" value="2-Hacid_dh"/>
    <property type="match status" value="1"/>
</dbReference>
<keyword evidence="8" id="KW-1185">Reference proteome</keyword>
<dbReference type="PANTHER" id="PTHR10996:SF178">
    <property type="entry name" value="2-HYDROXYACID DEHYDROGENASE YGL185C-RELATED"/>
    <property type="match status" value="1"/>
</dbReference>
<evidence type="ECO:0000256" key="3">
    <source>
        <dbReference type="ARBA" id="ARBA00023027"/>
    </source>
</evidence>
<dbReference type="InterPro" id="IPR050223">
    <property type="entry name" value="D-isomer_2-hydroxyacid_DH"/>
</dbReference>
<dbReference type="InterPro" id="IPR006139">
    <property type="entry name" value="D-isomer_2_OHA_DH_cat_dom"/>
</dbReference>
<evidence type="ECO:0000259" key="6">
    <source>
        <dbReference type="Pfam" id="PF02826"/>
    </source>
</evidence>
<keyword evidence="3" id="KW-0520">NAD</keyword>
<dbReference type="SUPFAM" id="SSF52283">
    <property type="entry name" value="Formate/glycerate dehydrogenase catalytic domain-like"/>
    <property type="match status" value="1"/>
</dbReference>
<dbReference type="KEGG" id="bgoe:IFJ75_15625"/>
<dbReference type="EMBL" id="CP062222">
    <property type="protein sequence ID" value="QTC90653.1"/>
    <property type="molecule type" value="Genomic_DNA"/>
</dbReference>
<comment type="similarity">
    <text evidence="4">Belongs to the D-isomer specific 2-hydroxyacid dehydrogenase family.</text>
</comment>
<evidence type="ECO:0000313" key="7">
    <source>
        <dbReference type="EMBL" id="QTC90653.1"/>
    </source>
</evidence>
<evidence type="ECO:0000313" key="8">
    <source>
        <dbReference type="Proteomes" id="UP000663918"/>
    </source>
</evidence>
<sequence>MSLPHILVLPGLPELAAEQLKAGAWVLHPPQAVGSPPAGAPIVGLVASGGTAVPNSLIDALSDLKIIAVHGVGYDRVDVAHARSRGVVVTNTPDVLSADVADLALALTLSTLRRLPAAERWLRAGDWAAGGKFPLARSATGLRYGVLGLGRIGREIARRLEPFAGELAYHSRKPVADVAWRHAPDPVALAASVDVLIVAVPGGPATKGLVDARVLEALGPDGVLINIARGEVVDEEALIAALAEGRLGGAGLDVFAREPNVPQALLDSDRCVLAPHIGSATVEARTAMAALMIANLEAALAGEAAPTPVA</sequence>
<dbReference type="Gene3D" id="3.40.50.720">
    <property type="entry name" value="NAD(P)-binding Rossmann-like Domain"/>
    <property type="match status" value="2"/>
</dbReference>
<evidence type="ECO:0000256" key="4">
    <source>
        <dbReference type="RuleBase" id="RU003719"/>
    </source>
</evidence>
<dbReference type="CDD" id="cd12156">
    <property type="entry name" value="HPPR"/>
    <property type="match status" value="1"/>
</dbReference>
<organism evidence="7 8">
    <name type="scientific">Brevundimonas goettingensis</name>
    <dbReference type="NCBI Taxonomy" id="2774190"/>
    <lineage>
        <taxon>Bacteria</taxon>
        <taxon>Pseudomonadati</taxon>
        <taxon>Pseudomonadota</taxon>
        <taxon>Alphaproteobacteria</taxon>
        <taxon>Caulobacterales</taxon>
        <taxon>Caulobacteraceae</taxon>
        <taxon>Brevundimonas</taxon>
    </lineage>
</organism>
<name>A0A975GVH9_9CAUL</name>
<keyword evidence="1" id="KW-0521">NADP</keyword>
<evidence type="ECO:0000256" key="2">
    <source>
        <dbReference type="ARBA" id="ARBA00023002"/>
    </source>
</evidence>
<dbReference type="RefSeq" id="WP_207869234.1">
    <property type="nucleotide sequence ID" value="NZ_CP062222.1"/>
</dbReference>
<feature type="domain" description="D-isomer specific 2-hydroxyacid dehydrogenase NAD-binding" evidence="6">
    <location>
        <begin position="105"/>
        <end position="278"/>
    </location>
</feature>
<dbReference type="AlphaFoldDB" id="A0A975GVH9"/>
<protein>
    <submittedName>
        <fullName evidence="7">2-hydroxyacid dehydrogenase</fullName>
    </submittedName>
</protein>
<dbReference type="Pfam" id="PF02826">
    <property type="entry name" value="2-Hacid_dh_C"/>
    <property type="match status" value="1"/>
</dbReference>
<keyword evidence="2 4" id="KW-0560">Oxidoreductase</keyword>
<reference evidence="7" key="1">
    <citation type="submission" date="2020-09" db="EMBL/GenBank/DDBJ databases">
        <title>Brevundimonas sp. LVF2 isolated from a puddle in Goettingen, Germany.</title>
        <authorList>
            <person name="Friedrich I."/>
            <person name="Klassen A."/>
            <person name="Hannes N."/>
            <person name="Schneider D."/>
            <person name="Hertel R."/>
            <person name="Daniel R."/>
        </authorList>
    </citation>
    <scope>NUCLEOTIDE SEQUENCE</scope>
    <source>
        <strain evidence="7">LVF2</strain>
    </source>
</reference>
<dbReference type="Proteomes" id="UP000663918">
    <property type="component" value="Chromosome"/>
</dbReference>
<dbReference type="FunFam" id="3.40.50.720:FF:000213">
    <property type="entry name" value="Putative 2-hydroxyacid dehydrogenase"/>
    <property type="match status" value="1"/>
</dbReference>
<dbReference type="InterPro" id="IPR006140">
    <property type="entry name" value="D-isomer_DH_NAD-bd"/>
</dbReference>
<gene>
    <name evidence="7" type="ORF">IFJ75_15625</name>
</gene>
<dbReference type="GO" id="GO:0051287">
    <property type="term" value="F:NAD binding"/>
    <property type="evidence" value="ECO:0007669"/>
    <property type="project" value="InterPro"/>
</dbReference>
<evidence type="ECO:0000259" key="5">
    <source>
        <dbReference type="Pfam" id="PF00389"/>
    </source>
</evidence>
<accession>A0A975GVH9</accession>
<dbReference type="GO" id="GO:0005829">
    <property type="term" value="C:cytosol"/>
    <property type="evidence" value="ECO:0007669"/>
    <property type="project" value="TreeGrafter"/>
</dbReference>
<dbReference type="SUPFAM" id="SSF51735">
    <property type="entry name" value="NAD(P)-binding Rossmann-fold domains"/>
    <property type="match status" value="1"/>
</dbReference>
<proteinExistence type="inferred from homology"/>
<dbReference type="GO" id="GO:0016618">
    <property type="term" value="F:hydroxypyruvate reductase [NAD(P)H] activity"/>
    <property type="evidence" value="ECO:0007669"/>
    <property type="project" value="TreeGrafter"/>
</dbReference>
<dbReference type="InterPro" id="IPR036291">
    <property type="entry name" value="NAD(P)-bd_dom_sf"/>
</dbReference>
<feature type="domain" description="D-isomer specific 2-hydroxyacid dehydrogenase catalytic" evidence="5">
    <location>
        <begin position="45"/>
        <end position="309"/>
    </location>
</feature>
<evidence type="ECO:0000256" key="1">
    <source>
        <dbReference type="ARBA" id="ARBA00022857"/>
    </source>
</evidence>
<dbReference type="PANTHER" id="PTHR10996">
    <property type="entry name" value="2-HYDROXYACID DEHYDROGENASE-RELATED"/>
    <property type="match status" value="1"/>
</dbReference>